<keyword evidence="2" id="KW-1185">Reference proteome</keyword>
<name>A0ABU3ML27_9PROT</name>
<sequence>MHIISRLLDLEVMPTRFDEESHGSMLAPAIAEALDFLQDQR</sequence>
<organism evidence="1 2">
    <name type="scientific">Roseomonas gilardii</name>
    <dbReference type="NCBI Taxonomy" id="257708"/>
    <lineage>
        <taxon>Bacteria</taxon>
        <taxon>Pseudomonadati</taxon>
        <taxon>Pseudomonadota</taxon>
        <taxon>Alphaproteobacteria</taxon>
        <taxon>Acetobacterales</taxon>
        <taxon>Roseomonadaceae</taxon>
        <taxon>Roseomonas</taxon>
    </lineage>
</organism>
<evidence type="ECO:0000313" key="2">
    <source>
        <dbReference type="Proteomes" id="UP001258945"/>
    </source>
</evidence>
<protein>
    <submittedName>
        <fullName evidence="1">Uncharacterized protein</fullName>
    </submittedName>
</protein>
<dbReference type="RefSeq" id="WP_314284816.1">
    <property type="nucleotide sequence ID" value="NZ_JAVVDO010000054.1"/>
</dbReference>
<comment type="caution">
    <text evidence="1">The sequence shown here is derived from an EMBL/GenBank/DDBJ whole genome shotgun (WGS) entry which is preliminary data.</text>
</comment>
<reference evidence="1 2" key="1">
    <citation type="journal article" date="2019" name="Microb. Pathog.">
        <title>Comparison of VITEK 2, MALDI-TOF MS, 16S rRNA gene sequencing, and whole-genome sequencing for identification of Roseomonas mucosa.</title>
        <authorList>
            <person name="Rudolph W.W."/>
            <person name="Gunzer F."/>
            <person name="Trauth M."/>
            <person name="Bunk B."/>
            <person name="Bigge R."/>
            <person name="Schrottner P."/>
        </authorList>
    </citation>
    <scope>NUCLEOTIDE SEQUENCE [LARGE SCALE GENOMIC DNA]</scope>
    <source>
        <strain evidence="1 2">DSM 103800</strain>
    </source>
</reference>
<proteinExistence type="predicted"/>
<evidence type="ECO:0000313" key="1">
    <source>
        <dbReference type="EMBL" id="MDT8333420.1"/>
    </source>
</evidence>
<dbReference type="EMBL" id="JAVVDO010000054">
    <property type="protein sequence ID" value="MDT8333420.1"/>
    <property type="molecule type" value="Genomic_DNA"/>
</dbReference>
<dbReference type="Proteomes" id="UP001258945">
    <property type="component" value="Unassembled WGS sequence"/>
</dbReference>
<gene>
    <name evidence="1" type="ORF">RQ831_20415</name>
</gene>
<accession>A0ABU3ML27</accession>